<organism evidence="2 3">
    <name type="scientific">Pseudonocardia kongjuensis</name>
    <dbReference type="NCBI Taxonomy" id="102227"/>
    <lineage>
        <taxon>Bacteria</taxon>
        <taxon>Bacillati</taxon>
        <taxon>Actinomycetota</taxon>
        <taxon>Actinomycetes</taxon>
        <taxon>Pseudonocardiales</taxon>
        <taxon>Pseudonocardiaceae</taxon>
        <taxon>Pseudonocardia</taxon>
    </lineage>
</organism>
<evidence type="ECO:0000313" key="2">
    <source>
        <dbReference type="EMBL" id="GAA1389582.1"/>
    </source>
</evidence>
<dbReference type="InterPro" id="IPR029068">
    <property type="entry name" value="Glyas_Bleomycin-R_OHBP_Dase"/>
</dbReference>
<proteinExistence type="predicted"/>
<dbReference type="Gene3D" id="3.30.720.120">
    <property type="match status" value="1"/>
</dbReference>
<protein>
    <submittedName>
        <fullName evidence="2">VOC family protein</fullName>
    </submittedName>
</protein>
<dbReference type="SUPFAM" id="SSF54593">
    <property type="entry name" value="Glyoxalase/Bleomycin resistance protein/Dihydroxybiphenyl dioxygenase"/>
    <property type="match status" value="1"/>
</dbReference>
<reference evidence="3" key="1">
    <citation type="journal article" date="2019" name="Int. J. Syst. Evol. Microbiol.">
        <title>The Global Catalogue of Microorganisms (GCM) 10K type strain sequencing project: providing services to taxonomists for standard genome sequencing and annotation.</title>
        <authorList>
            <consortium name="The Broad Institute Genomics Platform"/>
            <consortium name="The Broad Institute Genome Sequencing Center for Infectious Disease"/>
            <person name="Wu L."/>
            <person name="Ma J."/>
        </authorList>
    </citation>
    <scope>NUCLEOTIDE SEQUENCE [LARGE SCALE GENOMIC DNA]</scope>
    <source>
        <strain evidence="3">JCM 11896</strain>
    </source>
</reference>
<evidence type="ECO:0000313" key="3">
    <source>
        <dbReference type="Proteomes" id="UP001501414"/>
    </source>
</evidence>
<dbReference type="Gene3D" id="3.30.720.110">
    <property type="match status" value="1"/>
</dbReference>
<dbReference type="InterPro" id="IPR037523">
    <property type="entry name" value="VOC_core"/>
</dbReference>
<dbReference type="EMBL" id="BAAAJK010000010">
    <property type="protein sequence ID" value="GAA1389582.1"/>
    <property type="molecule type" value="Genomic_DNA"/>
</dbReference>
<dbReference type="PROSITE" id="PS51819">
    <property type="entry name" value="VOC"/>
    <property type="match status" value="1"/>
</dbReference>
<dbReference type="Proteomes" id="UP001501414">
    <property type="component" value="Unassembled WGS sequence"/>
</dbReference>
<comment type="caution">
    <text evidence="2">The sequence shown here is derived from an EMBL/GenBank/DDBJ whole genome shotgun (WGS) entry which is preliminary data.</text>
</comment>
<dbReference type="Pfam" id="PF00903">
    <property type="entry name" value="Glyoxalase"/>
    <property type="match status" value="1"/>
</dbReference>
<gene>
    <name evidence="2" type="ORF">GCM10009613_28810</name>
</gene>
<name>A0ABP4IJ75_9PSEU</name>
<keyword evidence="3" id="KW-1185">Reference proteome</keyword>
<feature type="domain" description="VOC" evidence="1">
    <location>
        <begin position="3"/>
        <end position="121"/>
    </location>
</feature>
<accession>A0ABP4IJ75</accession>
<evidence type="ECO:0000259" key="1">
    <source>
        <dbReference type="PROSITE" id="PS51819"/>
    </source>
</evidence>
<sequence length="139" mass="14969">MLTSCYPVLATDDVAAARAFWTGPMGFEITFDADWYVSLRREGHEIAVLDRDHPTIPEAYRGRSAAGVLVNLEVDDVDAEWTRLVVQGGLPVALELRDEDFGQRHFIVAGPDGVLVDVITEIPPSPEFAGAFAAGGSPG</sequence>
<dbReference type="RefSeq" id="WP_344022477.1">
    <property type="nucleotide sequence ID" value="NZ_BAAAJK010000010.1"/>
</dbReference>
<dbReference type="InterPro" id="IPR004360">
    <property type="entry name" value="Glyas_Fos-R_dOase_dom"/>
</dbReference>